<dbReference type="GO" id="GO:0004789">
    <property type="term" value="F:thiamine-phosphate diphosphorylase activity"/>
    <property type="evidence" value="ECO:0007669"/>
    <property type="project" value="TreeGrafter"/>
</dbReference>
<accession>A0A126V3B7</accession>
<proteinExistence type="predicted"/>
<dbReference type="InterPro" id="IPR036206">
    <property type="entry name" value="ThiamineP_synth_sf"/>
</dbReference>
<dbReference type="PANTHER" id="PTHR20857">
    <property type="entry name" value="THIAMINE-PHOSPHATE PYROPHOSPHORYLASE"/>
    <property type="match status" value="1"/>
</dbReference>
<protein>
    <submittedName>
        <fullName evidence="4">Thiamine-phosphate pyrophosphorylase</fullName>
    </submittedName>
</protein>
<sequence length="211" mass="22945">MADDQTAPETAQLYLISPPEFELSQFPDQLARVLDGEAISCVRLAMASHDEDRISRAADALRDVCQSRDVAIVIDRHIQLVERLGLDGVHLLDGARTVRHARKELGADAIIGAFCGASNHDGMAAAENGADYVAFGPVGMTPLGDGTRAELDLFQWWSEMIEVPMVAEGALSLENIELLAPMVDFFGIGTEIWSKDDPLETLRAMILKIKG</sequence>
<dbReference type="Proteomes" id="UP000070371">
    <property type="component" value="Chromosome"/>
</dbReference>
<keyword evidence="2" id="KW-0784">Thiamine biosynthesis</keyword>
<comment type="pathway">
    <text evidence="1">Cofactor biosynthesis; thiamine diphosphate biosynthesis.</text>
</comment>
<dbReference type="RefSeq" id="WP_039000642.1">
    <property type="nucleotide sequence ID" value="NZ_CP014327.1"/>
</dbReference>
<evidence type="ECO:0000313" key="4">
    <source>
        <dbReference type="EMBL" id="AML52790.1"/>
    </source>
</evidence>
<dbReference type="InterPro" id="IPR013785">
    <property type="entry name" value="Aldolase_TIM"/>
</dbReference>
<dbReference type="InterPro" id="IPR022998">
    <property type="entry name" value="ThiamineP_synth_TenI"/>
</dbReference>
<dbReference type="GO" id="GO:0005737">
    <property type="term" value="C:cytoplasm"/>
    <property type="evidence" value="ECO:0007669"/>
    <property type="project" value="TreeGrafter"/>
</dbReference>
<dbReference type="Gene3D" id="3.20.20.70">
    <property type="entry name" value="Aldolase class I"/>
    <property type="match status" value="1"/>
</dbReference>
<dbReference type="AlphaFoldDB" id="A0A126V3B7"/>
<name>A0A126V3B7_9RHOB</name>
<dbReference type="SUPFAM" id="SSF51391">
    <property type="entry name" value="Thiamin phosphate synthase"/>
    <property type="match status" value="1"/>
</dbReference>
<keyword evidence="5" id="KW-1185">Reference proteome</keyword>
<evidence type="ECO:0000256" key="2">
    <source>
        <dbReference type="ARBA" id="ARBA00022977"/>
    </source>
</evidence>
<reference evidence="4 5" key="1">
    <citation type="submission" date="2016-02" db="EMBL/GenBank/DDBJ databases">
        <title>Complete genome sequence of Halocynthiibacter arcticus PAMC 20958t from arctic marine sediment.</title>
        <authorList>
            <person name="Lee Y.M."/>
            <person name="Baek K."/>
            <person name="Lee H.K."/>
            <person name="Shin S.C."/>
        </authorList>
    </citation>
    <scope>NUCLEOTIDE SEQUENCE [LARGE SCALE GENOMIC DNA]</scope>
    <source>
        <strain evidence="4">PAMC 20958</strain>
    </source>
</reference>
<dbReference type="EMBL" id="CP014327">
    <property type="protein sequence ID" value="AML52790.1"/>
    <property type="molecule type" value="Genomic_DNA"/>
</dbReference>
<evidence type="ECO:0000256" key="1">
    <source>
        <dbReference type="ARBA" id="ARBA00004948"/>
    </source>
</evidence>
<dbReference type="CDD" id="cd00564">
    <property type="entry name" value="TMP_TenI"/>
    <property type="match status" value="1"/>
</dbReference>
<gene>
    <name evidence="4" type="ORF">RC74_17375</name>
</gene>
<evidence type="ECO:0000313" key="5">
    <source>
        <dbReference type="Proteomes" id="UP000070371"/>
    </source>
</evidence>
<dbReference type="OrthoDB" id="7159061at2"/>
<dbReference type="KEGG" id="hat:RC74_17375"/>
<dbReference type="GO" id="GO:0009228">
    <property type="term" value="P:thiamine biosynthetic process"/>
    <property type="evidence" value="ECO:0007669"/>
    <property type="project" value="UniProtKB-KW"/>
</dbReference>
<dbReference type="Pfam" id="PF02581">
    <property type="entry name" value="TMP-TENI"/>
    <property type="match status" value="1"/>
</dbReference>
<dbReference type="PANTHER" id="PTHR20857:SF15">
    <property type="entry name" value="THIAMINE-PHOSPHATE SYNTHASE"/>
    <property type="match status" value="1"/>
</dbReference>
<evidence type="ECO:0000259" key="3">
    <source>
        <dbReference type="Pfam" id="PF02581"/>
    </source>
</evidence>
<dbReference type="STRING" id="1579316.RC74_17375"/>
<feature type="domain" description="Thiamine phosphate synthase/TenI" evidence="3">
    <location>
        <begin position="13"/>
        <end position="179"/>
    </location>
</feature>
<organism evidence="4 5">
    <name type="scientific">Falsihalocynthiibacter arcticus</name>
    <dbReference type="NCBI Taxonomy" id="1579316"/>
    <lineage>
        <taxon>Bacteria</taxon>
        <taxon>Pseudomonadati</taxon>
        <taxon>Pseudomonadota</taxon>
        <taxon>Alphaproteobacteria</taxon>
        <taxon>Rhodobacterales</taxon>
        <taxon>Roseobacteraceae</taxon>
        <taxon>Falsihalocynthiibacter</taxon>
    </lineage>
</organism>